<evidence type="ECO:0000256" key="7">
    <source>
        <dbReference type="HAMAP-Rule" id="MF_00107"/>
    </source>
</evidence>
<evidence type="ECO:0000256" key="1">
    <source>
        <dbReference type="ARBA" id="ARBA00000200"/>
    </source>
</evidence>
<dbReference type="Pfam" id="PF02542">
    <property type="entry name" value="YgbB"/>
    <property type="match status" value="1"/>
</dbReference>
<evidence type="ECO:0000259" key="9">
    <source>
        <dbReference type="Pfam" id="PF02542"/>
    </source>
</evidence>
<comment type="caution">
    <text evidence="10">The sequence shown here is derived from an EMBL/GenBank/DDBJ whole genome shotgun (WGS) entry which is preliminary data.</text>
</comment>
<dbReference type="PANTHER" id="PTHR43181:SF1">
    <property type="entry name" value="2-C-METHYL-D-ERYTHRITOL 2,4-CYCLODIPHOSPHATE SYNTHASE, CHLOROPLASTIC"/>
    <property type="match status" value="1"/>
</dbReference>
<feature type="binding site" evidence="7">
    <location>
        <position position="149"/>
    </location>
    <ligand>
        <name>4-CDP-2-C-methyl-D-erythritol 2-phosphate</name>
        <dbReference type="ChEBI" id="CHEBI:57919"/>
    </ligand>
</feature>
<evidence type="ECO:0000256" key="2">
    <source>
        <dbReference type="ARBA" id="ARBA00004709"/>
    </source>
</evidence>
<organism evidence="10">
    <name type="scientific">Candidatus Atribacter allofermentans</name>
    <dbReference type="NCBI Taxonomy" id="1852833"/>
    <lineage>
        <taxon>Bacteria</taxon>
        <taxon>Pseudomonadati</taxon>
        <taxon>Atribacterota</taxon>
        <taxon>Atribacteria</taxon>
        <taxon>Atribacterales</taxon>
        <taxon>Atribacteraceae</taxon>
        <taxon>Atribacter</taxon>
    </lineage>
</organism>
<protein>
    <recommendedName>
        <fullName evidence="3 7">2-C-methyl-D-erythritol 2,4-cyclodiphosphate synthase</fullName>
        <shortName evidence="7">MECDP-synthase</shortName>
        <shortName evidence="7">MECPP-synthase</shortName>
        <shortName evidence="7">MECPS</shortName>
        <ecNumber evidence="3 7">4.6.1.12</ecNumber>
    </recommendedName>
</protein>
<comment type="cofactor">
    <cofactor evidence="7">
        <name>a divalent metal cation</name>
        <dbReference type="ChEBI" id="CHEBI:60240"/>
    </cofactor>
    <text evidence="7">Binds 1 divalent metal cation per subunit.</text>
</comment>
<evidence type="ECO:0000256" key="4">
    <source>
        <dbReference type="ARBA" id="ARBA00022723"/>
    </source>
</evidence>
<sequence>MDKILTGFRVGLGYDIHPFVEGKKLVLGGVTVPYHLGLSGHSDGDVVCHALMDSLLGAASLPDIGYWFPNQDERFLNAYSLLLLEEITQKIRGEGLDIINFDCTLIAEFPRVMPYVMEMKQNLSRVTGVDIQSIGLKATTNERLGSLGKGEGIACLSICLIWKNV</sequence>
<keyword evidence="5 7" id="KW-0414">Isoprene biosynthesis</keyword>
<dbReference type="Proteomes" id="UP000485569">
    <property type="component" value="Unassembled WGS sequence"/>
</dbReference>
<feature type="site" description="Transition state stabilizer" evidence="7">
    <location>
        <position position="41"/>
    </location>
</feature>
<dbReference type="CDD" id="cd00554">
    <property type="entry name" value="MECDP_synthase"/>
    <property type="match status" value="1"/>
</dbReference>
<evidence type="ECO:0000313" key="10">
    <source>
        <dbReference type="EMBL" id="OQA60829.1"/>
    </source>
</evidence>
<feature type="site" description="Transition state stabilizer" evidence="7">
    <location>
        <position position="140"/>
    </location>
</feature>
<feature type="binding site" evidence="7">
    <location>
        <begin position="41"/>
        <end position="42"/>
    </location>
    <ligand>
        <name>4-CDP-2-C-methyl-D-erythritol 2-phosphate</name>
        <dbReference type="ChEBI" id="CHEBI:57919"/>
    </ligand>
</feature>
<dbReference type="PANTHER" id="PTHR43181">
    <property type="entry name" value="2-C-METHYL-D-ERYTHRITOL 2,4-CYCLODIPHOSPHATE SYNTHASE, CHLOROPLASTIC"/>
    <property type="match status" value="1"/>
</dbReference>
<gene>
    <name evidence="7 10" type="primary">ispF</name>
    <name evidence="10" type="ORF">BWY41_00481</name>
</gene>
<evidence type="ECO:0000256" key="8">
    <source>
        <dbReference type="RuleBase" id="RU004395"/>
    </source>
</evidence>
<dbReference type="AlphaFoldDB" id="A0A1V5T223"/>
<feature type="binding site" evidence="7">
    <location>
        <position position="15"/>
    </location>
    <ligand>
        <name>a divalent metal cation</name>
        <dbReference type="ChEBI" id="CHEBI:60240"/>
    </ligand>
</feature>
<dbReference type="Gene3D" id="3.30.1330.50">
    <property type="entry name" value="2-C-methyl-D-erythritol 2,4-cyclodiphosphate synthase"/>
    <property type="match status" value="1"/>
</dbReference>
<comment type="subunit">
    <text evidence="7">Homotrimer.</text>
</comment>
<comment type="caution">
    <text evidence="7">Lacks conserved residue(s) required for the propagation of feature annotation.</text>
</comment>
<feature type="binding site" evidence="7">
    <location>
        <begin position="15"/>
        <end position="17"/>
    </location>
    <ligand>
        <name>4-CDP-2-C-methyl-D-erythritol 2-phosphate</name>
        <dbReference type="ChEBI" id="CHEBI:57919"/>
    </ligand>
</feature>
<feature type="binding site" evidence="7">
    <location>
        <begin position="63"/>
        <end position="65"/>
    </location>
    <ligand>
        <name>4-CDP-2-C-methyl-D-erythritol 2-phosphate</name>
        <dbReference type="ChEBI" id="CHEBI:57919"/>
    </ligand>
</feature>
<dbReference type="SUPFAM" id="SSF69765">
    <property type="entry name" value="IpsF-like"/>
    <property type="match status" value="1"/>
</dbReference>
<proteinExistence type="inferred from homology"/>
<dbReference type="UniPathway" id="UPA00056">
    <property type="reaction ID" value="UER00095"/>
</dbReference>
<comment type="function">
    <text evidence="7">Involved in the biosynthesis of isopentenyl diphosphate (IPP) and dimethylallyl diphosphate (DMAPP), two major building blocks of isoprenoid compounds. Catalyzes the conversion of 4-diphosphocytidyl-2-C-methyl-D-erythritol 2-phosphate (CDP-ME2P) to 2-C-methyl-D-erythritol 2,4-cyclodiphosphate (ME-CPP) with a corresponding release of cytidine 5-monophosphate (CMP).</text>
</comment>
<reference evidence="10" key="1">
    <citation type="submission" date="2017-02" db="EMBL/GenBank/DDBJ databases">
        <title>Delving into the versatile metabolic prowess of the omnipresent phylum Bacteroidetes.</title>
        <authorList>
            <person name="Nobu M.K."/>
            <person name="Mei R."/>
            <person name="Narihiro T."/>
            <person name="Kuroda K."/>
            <person name="Liu W.-T."/>
        </authorList>
    </citation>
    <scope>NUCLEOTIDE SEQUENCE</scope>
    <source>
        <strain evidence="10">ADurb.Bin276</strain>
    </source>
</reference>
<feature type="domain" description="2-C-methyl-D-erythritol 2,4-cyclodiphosphate synthase" evidence="9">
    <location>
        <begin position="8"/>
        <end position="161"/>
    </location>
</feature>
<dbReference type="InterPro" id="IPR036571">
    <property type="entry name" value="MECDP_synthase_sf"/>
</dbReference>
<accession>A0A1V5T223</accession>
<evidence type="ECO:0000256" key="3">
    <source>
        <dbReference type="ARBA" id="ARBA00012579"/>
    </source>
</evidence>
<dbReference type="PROSITE" id="PS01350">
    <property type="entry name" value="ISPF"/>
    <property type="match status" value="1"/>
</dbReference>
<comment type="pathway">
    <text evidence="2 7">Isoprenoid biosynthesis; isopentenyl diphosphate biosynthesis via DXP pathway; isopentenyl diphosphate from 1-deoxy-D-xylulose 5-phosphate: step 4/6.</text>
</comment>
<feature type="binding site" evidence="7">
    <location>
        <position position="17"/>
    </location>
    <ligand>
        <name>a divalent metal cation</name>
        <dbReference type="ChEBI" id="CHEBI:60240"/>
    </ligand>
</feature>
<dbReference type="InterPro" id="IPR003526">
    <property type="entry name" value="MECDP_synthase"/>
</dbReference>
<name>A0A1V5T223_9BACT</name>
<evidence type="ECO:0000256" key="5">
    <source>
        <dbReference type="ARBA" id="ARBA00023229"/>
    </source>
</evidence>
<dbReference type="GO" id="GO:0008685">
    <property type="term" value="F:2-C-methyl-D-erythritol 2,4-cyclodiphosphate synthase activity"/>
    <property type="evidence" value="ECO:0007669"/>
    <property type="project" value="UniProtKB-UniRule"/>
</dbReference>
<dbReference type="GO" id="GO:0046872">
    <property type="term" value="F:metal ion binding"/>
    <property type="evidence" value="ECO:0007669"/>
    <property type="project" value="UniProtKB-KW"/>
</dbReference>
<dbReference type="EC" id="4.6.1.12" evidence="3 7"/>
<dbReference type="InterPro" id="IPR020555">
    <property type="entry name" value="MECDP_synthase_CS"/>
</dbReference>
<dbReference type="NCBIfam" id="TIGR00151">
    <property type="entry name" value="ispF"/>
    <property type="match status" value="1"/>
</dbReference>
<feature type="binding site" evidence="7">
    <location>
        <begin position="139"/>
        <end position="142"/>
    </location>
    <ligand>
        <name>4-CDP-2-C-methyl-D-erythritol 2-phosphate</name>
        <dbReference type="ChEBI" id="CHEBI:57919"/>
    </ligand>
</feature>
<comment type="catalytic activity">
    <reaction evidence="1 7 8">
        <text>4-CDP-2-C-methyl-D-erythritol 2-phosphate = 2-C-methyl-D-erythritol 2,4-cyclic diphosphate + CMP</text>
        <dbReference type="Rhea" id="RHEA:23864"/>
        <dbReference type="ChEBI" id="CHEBI:57919"/>
        <dbReference type="ChEBI" id="CHEBI:58483"/>
        <dbReference type="ChEBI" id="CHEBI:60377"/>
        <dbReference type="EC" id="4.6.1.12"/>
    </reaction>
</comment>
<dbReference type="GO" id="GO:0016114">
    <property type="term" value="P:terpenoid biosynthetic process"/>
    <property type="evidence" value="ECO:0007669"/>
    <property type="project" value="InterPro"/>
</dbReference>
<dbReference type="GO" id="GO:0019288">
    <property type="term" value="P:isopentenyl diphosphate biosynthetic process, methylerythritol 4-phosphate pathway"/>
    <property type="evidence" value="ECO:0007669"/>
    <property type="project" value="UniProtKB-UniRule"/>
</dbReference>
<feature type="binding site" evidence="7">
    <location>
        <begin position="68"/>
        <end position="72"/>
    </location>
    <ligand>
        <name>4-CDP-2-C-methyl-D-erythritol 2-phosphate</name>
        <dbReference type="ChEBI" id="CHEBI:57919"/>
    </ligand>
</feature>
<dbReference type="EMBL" id="MWBQ01000030">
    <property type="protein sequence ID" value="OQA60829.1"/>
    <property type="molecule type" value="Genomic_DNA"/>
</dbReference>
<keyword evidence="4 7" id="KW-0479">Metal-binding</keyword>
<dbReference type="HAMAP" id="MF_00107">
    <property type="entry name" value="IspF"/>
    <property type="match status" value="1"/>
</dbReference>
<feature type="binding site" evidence="7">
    <location>
        <position position="49"/>
    </location>
    <ligand>
        <name>a divalent metal cation</name>
        <dbReference type="ChEBI" id="CHEBI:60240"/>
    </ligand>
</feature>
<evidence type="ECO:0000256" key="6">
    <source>
        <dbReference type="ARBA" id="ARBA00023239"/>
    </source>
</evidence>
<comment type="similarity">
    <text evidence="7 8">Belongs to the IspF family.</text>
</comment>
<keyword evidence="6 7" id="KW-0456">Lyase</keyword>